<reference evidence="1" key="1">
    <citation type="journal article" date="2015" name="Nature">
        <title>Complex archaea that bridge the gap between prokaryotes and eukaryotes.</title>
        <authorList>
            <person name="Spang A."/>
            <person name="Saw J.H."/>
            <person name="Jorgensen S.L."/>
            <person name="Zaremba-Niedzwiedzka K."/>
            <person name="Martijn J."/>
            <person name="Lind A.E."/>
            <person name="van Eijk R."/>
            <person name="Schleper C."/>
            <person name="Guy L."/>
            <person name="Ettema T.J."/>
        </authorList>
    </citation>
    <scope>NUCLEOTIDE SEQUENCE</scope>
</reference>
<accession>A0A0F8ZJR4</accession>
<dbReference type="EMBL" id="LAZR01047513">
    <property type="protein sequence ID" value="KKK94048.1"/>
    <property type="molecule type" value="Genomic_DNA"/>
</dbReference>
<gene>
    <name evidence="1" type="ORF">LCGC14_2686740</name>
</gene>
<evidence type="ECO:0000313" key="1">
    <source>
        <dbReference type="EMBL" id="KKK94048.1"/>
    </source>
</evidence>
<name>A0A0F8ZJR4_9ZZZZ</name>
<feature type="non-terminal residue" evidence="1">
    <location>
        <position position="1"/>
    </location>
</feature>
<comment type="caution">
    <text evidence="1">The sequence shown here is derived from an EMBL/GenBank/DDBJ whole genome shotgun (WGS) entry which is preliminary data.</text>
</comment>
<proteinExistence type="predicted"/>
<protein>
    <submittedName>
        <fullName evidence="1">Uncharacterized protein</fullName>
    </submittedName>
</protein>
<dbReference type="AlphaFoldDB" id="A0A0F8ZJR4"/>
<organism evidence="1">
    <name type="scientific">marine sediment metagenome</name>
    <dbReference type="NCBI Taxonomy" id="412755"/>
    <lineage>
        <taxon>unclassified sequences</taxon>
        <taxon>metagenomes</taxon>
        <taxon>ecological metagenomes</taxon>
    </lineage>
</organism>
<sequence>LVVGMFLNYLKQRNTKMETALGRVAESQEKMADAQTKTAEQLGKAETVLVRVYEQVRK</sequence>